<evidence type="ECO:0000313" key="13">
    <source>
        <dbReference type="EMBL" id="KAA0256916.1"/>
    </source>
</evidence>
<keyword evidence="5" id="KW-0349">Heme</keyword>
<evidence type="ECO:0000256" key="6">
    <source>
        <dbReference type="ARBA" id="ARBA00022692"/>
    </source>
</evidence>
<dbReference type="OrthoDB" id="9776710at2"/>
<keyword evidence="8" id="KW-0249">Electron transport</keyword>
<protein>
    <submittedName>
        <fullName evidence="13">Cytochrome d ubiquinol oxidase subunit II</fullName>
    </submittedName>
</protein>
<gene>
    <name evidence="13" type="primary">cydB</name>
    <name evidence="13" type="ORF">FHQ18_12420</name>
</gene>
<evidence type="ECO:0000256" key="2">
    <source>
        <dbReference type="ARBA" id="ARBA00007543"/>
    </source>
</evidence>
<feature type="transmembrane region" description="Helical" evidence="12">
    <location>
        <begin position="298"/>
        <end position="317"/>
    </location>
</feature>
<evidence type="ECO:0000256" key="7">
    <source>
        <dbReference type="ARBA" id="ARBA00022723"/>
    </source>
</evidence>
<feature type="transmembrane region" description="Helical" evidence="12">
    <location>
        <begin position="254"/>
        <end position="278"/>
    </location>
</feature>
<keyword evidence="11 12" id="KW-0472">Membrane</keyword>
<dbReference type="PANTHER" id="PTHR43141">
    <property type="entry name" value="CYTOCHROME BD2 SUBUNIT II"/>
    <property type="match status" value="1"/>
</dbReference>
<feature type="transmembrane region" description="Helical" evidence="12">
    <location>
        <begin position="193"/>
        <end position="215"/>
    </location>
</feature>
<evidence type="ECO:0000256" key="12">
    <source>
        <dbReference type="SAM" id="Phobius"/>
    </source>
</evidence>
<dbReference type="EMBL" id="VFJB01000010">
    <property type="protein sequence ID" value="KAA0256916.1"/>
    <property type="molecule type" value="Genomic_DNA"/>
</dbReference>
<evidence type="ECO:0000256" key="8">
    <source>
        <dbReference type="ARBA" id="ARBA00022982"/>
    </source>
</evidence>
<keyword evidence="7" id="KW-0479">Metal-binding</keyword>
<keyword evidence="6 12" id="KW-0812">Transmembrane</keyword>
<dbReference type="RefSeq" id="WP_149267494.1">
    <property type="nucleotide sequence ID" value="NZ_VFJB01000010.1"/>
</dbReference>
<comment type="caution">
    <text evidence="13">The sequence shown here is derived from an EMBL/GenBank/DDBJ whole genome shotgun (WGS) entry which is preliminary data.</text>
</comment>
<dbReference type="Pfam" id="PF02322">
    <property type="entry name" value="Cyt_bd_oxida_II"/>
    <property type="match status" value="1"/>
</dbReference>
<keyword evidence="3" id="KW-0813">Transport</keyword>
<dbReference type="GO" id="GO:0046872">
    <property type="term" value="F:metal ion binding"/>
    <property type="evidence" value="ECO:0007669"/>
    <property type="project" value="UniProtKB-KW"/>
</dbReference>
<dbReference type="PANTHER" id="PTHR43141:SF5">
    <property type="entry name" value="CYTOCHROME BD-I UBIQUINOL OXIDASE SUBUNIT 2"/>
    <property type="match status" value="1"/>
</dbReference>
<keyword evidence="10" id="KW-0408">Iron</keyword>
<feature type="transmembrane region" description="Helical" evidence="12">
    <location>
        <begin position="159"/>
        <end position="181"/>
    </location>
</feature>
<dbReference type="GO" id="GO:0019646">
    <property type="term" value="P:aerobic electron transport chain"/>
    <property type="evidence" value="ECO:0007669"/>
    <property type="project" value="TreeGrafter"/>
</dbReference>
<feature type="transmembrane region" description="Helical" evidence="12">
    <location>
        <begin position="227"/>
        <end position="247"/>
    </location>
</feature>
<feature type="transmembrane region" description="Helical" evidence="12">
    <location>
        <begin position="75"/>
        <end position="96"/>
    </location>
</feature>
<dbReference type="Proteomes" id="UP000322876">
    <property type="component" value="Unassembled WGS sequence"/>
</dbReference>
<dbReference type="AlphaFoldDB" id="A0A5A8F217"/>
<dbReference type="InterPro" id="IPR003317">
    <property type="entry name" value="Cyt-d_oxidase_su2"/>
</dbReference>
<keyword evidence="14" id="KW-1185">Reference proteome</keyword>
<sequence>MIYQIIWFALWGLLWAVYFMLDGFDLGAGILHPFVAKTDEEKRIVINTLGPVWDGNEVWLITAGGATFAAFPTTYAYMFSYLYTPLLILLFALIFRGVSFEFRGKKDSPAWKKGWDIAIFAGSLIPALLFGVAFGNIFAGLPIDEQGYHGSLAYLLNPYGILTGILFVLLFINHGALWLSIKTTGDLSKRARSIAVKIWPLLVAVAVLFLIFSAFKTHLYDNYIKNPVWFIVPAIAVLSLLSIFVLIKNSPVKAFFASCITILTVIFTGIIGLYPNLIPSNIDPKYSLTAFNSSSSTYTLKIMTLVVIMFVPIVIFYQIWTYKIFKDPVTPEDLKDPETEAY</sequence>
<evidence type="ECO:0000313" key="14">
    <source>
        <dbReference type="Proteomes" id="UP000322876"/>
    </source>
</evidence>
<evidence type="ECO:0000256" key="1">
    <source>
        <dbReference type="ARBA" id="ARBA00004651"/>
    </source>
</evidence>
<evidence type="ECO:0000256" key="4">
    <source>
        <dbReference type="ARBA" id="ARBA00022475"/>
    </source>
</evidence>
<dbReference type="GO" id="GO:0016682">
    <property type="term" value="F:oxidoreductase activity, acting on diphenols and related substances as donors, oxygen as acceptor"/>
    <property type="evidence" value="ECO:0007669"/>
    <property type="project" value="TreeGrafter"/>
</dbReference>
<evidence type="ECO:0000256" key="11">
    <source>
        <dbReference type="ARBA" id="ARBA00023136"/>
    </source>
</evidence>
<feature type="transmembrane region" description="Helical" evidence="12">
    <location>
        <begin position="5"/>
        <end position="21"/>
    </location>
</feature>
<dbReference type="GO" id="GO:0009055">
    <property type="term" value="F:electron transfer activity"/>
    <property type="evidence" value="ECO:0007669"/>
    <property type="project" value="TreeGrafter"/>
</dbReference>
<evidence type="ECO:0000256" key="10">
    <source>
        <dbReference type="ARBA" id="ARBA00023004"/>
    </source>
</evidence>
<proteinExistence type="inferred from homology"/>
<comment type="subcellular location">
    <subcellularLocation>
        <location evidence="1">Cell membrane</location>
        <topology evidence="1">Multi-pass membrane protein</topology>
    </subcellularLocation>
</comment>
<organism evidence="13 14">
    <name type="scientific">Deferribacter autotrophicus</name>
    <dbReference type="NCBI Taxonomy" id="500465"/>
    <lineage>
        <taxon>Bacteria</taxon>
        <taxon>Pseudomonadati</taxon>
        <taxon>Deferribacterota</taxon>
        <taxon>Deferribacteres</taxon>
        <taxon>Deferribacterales</taxon>
        <taxon>Deferribacteraceae</taxon>
        <taxon>Deferribacter</taxon>
    </lineage>
</organism>
<feature type="transmembrane region" description="Helical" evidence="12">
    <location>
        <begin position="117"/>
        <end position="139"/>
    </location>
</feature>
<keyword evidence="9 12" id="KW-1133">Transmembrane helix</keyword>
<evidence type="ECO:0000256" key="3">
    <source>
        <dbReference type="ARBA" id="ARBA00022448"/>
    </source>
</evidence>
<keyword evidence="4" id="KW-1003">Cell membrane</keyword>
<dbReference type="GO" id="GO:0070069">
    <property type="term" value="C:cytochrome complex"/>
    <property type="evidence" value="ECO:0007669"/>
    <property type="project" value="TreeGrafter"/>
</dbReference>
<accession>A0A5A8F217</accession>
<evidence type="ECO:0000256" key="5">
    <source>
        <dbReference type="ARBA" id="ARBA00022617"/>
    </source>
</evidence>
<evidence type="ECO:0000256" key="9">
    <source>
        <dbReference type="ARBA" id="ARBA00022989"/>
    </source>
</evidence>
<name>A0A5A8F217_9BACT</name>
<dbReference type="PIRSF" id="PIRSF000267">
    <property type="entry name" value="Cyt_oxidse_sub2"/>
    <property type="match status" value="1"/>
</dbReference>
<dbReference type="NCBIfam" id="TIGR00203">
    <property type="entry name" value="cydB"/>
    <property type="match status" value="1"/>
</dbReference>
<dbReference type="GO" id="GO:0005886">
    <property type="term" value="C:plasma membrane"/>
    <property type="evidence" value="ECO:0007669"/>
    <property type="project" value="UniProtKB-SubCell"/>
</dbReference>
<comment type="similarity">
    <text evidence="2">Belongs to the cytochrome ubiquinol oxidase subunit 2 family.</text>
</comment>
<reference evidence="13 14" key="1">
    <citation type="submission" date="2019-06" db="EMBL/GenBank/DDBJ databases">
        <title>Genomic insights into carbon and energy metabolism of Deferribacter autotrophicus revealed new metabolic traits in the phylum Deferribacteres.</title>
        <authorList>
            <person name="Slobodkin A.I."/>
            <person name="Slobodkina G.B."/>
            <person name="Allioux M."/>
            <person name="Alain K."/>
            <person name="Jebbar M."/>
            <person name="Shadrin V."/>
            <person name="Kublanov I.V."/>
            <person name="Toshchakov S.V."/>
            <person name="Bonch-Osmolovskaya E.A."/>
        </authorList>
    </citation>
    <scope>NUCLEOTIDE SEQUENCE [LARGE SCALE GENOMIC DNA]</scope>
    <source>
        <strain evidence="13 14">SL50</strain>
    </source>
</reference>